<dbReference type="InterPro" id="IPR036249">
    <property type="entry name" value="Thioredoxin-like_sf"/>
</dbReference>
<dbReference type="EMBL" id="JAAIKD010000004">
    <property type="protein sequence ID" value="NEV94358.1"/>
    <property type="molecule type" value="Genomic_DNA"/>
</dbReference>
<proteinExistence type="predicted"/>
<accession>A0A6B3R2V2</accession>
<keyword evidence="2" id="KW-1185">Reference proteome</keyword>
<evidence type="ECO:0000313" key="1">
    <source>
        <dbReference type="EMBL" id="NEV94358.1"/>
    </source>
</evidence>
<dbReference type="AlphaFoldDB" id="A0A6B3R2V2"/>
<protein>
    <submittedName>
        <fullName evidence="1">ArsC family transcriptional regulator</fullName>
    </submittedName>
</protein>
<gene>
    <name evidence="1" type="ORF">G3567_09410</name>
</gene>
<dbReference type="Proteomes" id="UP000478505">
    <property type="component" value="Unassembled WGS sequence"/>
</dbReference>
<dbReference type="SUPFAM" id="SSF52833">
    <property type="entry name" value="Thioredoxin-like"/>
    <property type="match status" value="1"/>
</dbReference>
<name>A0A6B3R2V2_9FLAO</name>
<comment type="caution">
    <text evidence="1">The sequence shown here is derived from an EMBL/GenBank/DDBJ whole genome shotgun (WGS) entry which is preliminary data.</text>
</comment>
<evidence type="ECO:0000313" key="2">
    <source>
        <dbReference type="Proteomes" id="UP000478505"/>
    </source>
</evidence>
<dbReference type="RefSeq" id="WP_164005068.1">
    <property type="nucleotide sequence ID" value="NZ_JAAIKD010000004.1"/>
</dbReference>
<reference evidence="1 2" key="1">
    <citation type="submission" date="2020-02" db="EMBL/GenBank/DDBJ databases">
        <title>Flavobacteriaceae Psychroflexus bacterium YR1-1, complete genome.</title>
        <authorList>
            <person name="Li Y."/>
            <person name="Wu S."/>
        </authorList>
    </citation>
    <scope>NUCLEOTIDE SEQUENCE [LARGE SCALE GENOMIC DNA]</scope>
    <source>
        <strain evidence="1 2">YR1-1</strain>
    </source>
</reference>
<dbReference type="Gene3D" id="3.40.30.10">
    <property type="entry name" value="Glutaredoxin"/>
    <property type="match status" value="1"/>
</dbReference>
<sequence>MSKEDKEDMGVIAKSDNELKLYYHPGNRIAKQSIAVAEASKAKKVLVNLAEENLTETQWGEISRLLGKDPTELIDTSHPLIKETLSKNPDLNPNQAVKILKINPEVLKHPIAMRGDKIIEVTGINDLMHLQEADSKDAKLP</sequence>
<organism evidence="1 2">
    <name type="scientific">Psychroflexus aurantiacus</name>
    <dbReference type="NCBI Taxonomy" id="2709310"/>
    <lineage>
        <taxon>Bacteria</taxon>
        <taxon>Pseudomonadati</taxon>
        <taxon>Bacteroidota</taxon>
        <taxon>Flavobacteriia</taxon>
        <taxon>Flavobacteriales</taxon>
        <taxon>Flavobacteriaceae</taxon>
        <taxon>Psychroflexus</taxon>
    </lineage>
</organism>